<protein>
    <submittedName>
        <fullName evidence="1">Uncharacterized protein</fullName>
    </submittedName>
</protein>
<keyword evidence="2" id="KW-1185">Reference proteome</keyword>
<dbReference type="AlphaFoldDB" id="A0A5P9CKR1"/>
<dbReference type="KEGG" id="vaq:FIV01_07585"/>
<reference evidence="1 2" key="1">
    <citation type="submission" date="2019-10" db="EMBL/GenBank/DDBJ databases">
        <title>Complete genome sequence of Vibrio sp. strain THAF100, isolated from non-filtered water from the water column of tank 6 of a marine aquarium containing stony-coral fragments. Water maintained at 26 degree C.</title>
        <authorList>
            <person name="Ruckert C."/>
            <person name="Franco A."/>
            <person name="Kalinowski J."/>
            <person name="Glaeser S."/>
        </authorList>
    </citation>
    <scope>NUCLEOTIDE SEQUENCE [LARGE SCALE GENOMIC DNA]</scope>
    <source>
        <strain evidence="1 2">THAF100</strain>
    </source>
</reference>
<name>A0A5P9CKR1_9VIBR</name>
<organism evidence="1 2">
    <name type="scientific">Vibrio aquimaris</name>
    <dbReference type="NCBI Taxonomy" id="2587862"/>
    <lineage>
        <taxon>Bacteria</taxon>
        <taxon>Pseudomonadati</taxon>
        <taxon>Pseudomonadota</taxon>
        <taxon>Gammaproteobacteria</taxon>
        <taxon>Vibrionales</taxon>
        <taxon>Vibrionaceae</taxon>
        <taxon>Vibrio</taxon>
    </lineage>
</organism>
<evidence type="ECO:0000313" key="1">
    <source>
        <dbReference type="EMBL" id="QFT26287.1"/>
    </source>
</evidence>
<sequence>MNDLNELKRWVEIVQRSAVPSNGEQLTTNEKQALAQCCRVLAQTAELIADKVAA</sequence>
<dbReference type="RefSeq" id="WP_172971822.1">
    <property type="nucleotide sequence ID" value="NZ_CBCSDK010000004.1"/>
</dbReference>
<accession>A0A5P9CKR1</accession>
<gene>
    <name evidence="1" type="ORF">FIV01_07585</name>
</gene>
<dbReference type="Proteomes" id="UP000326936">
    <property type="component" value="Chromosome"/>
</dbReference>
<proteinExistence type="predicted"/>
<dbReference type="EMBL" id="CP045350">
    <property type="protein sequence ID" value="QFT26287.1"/>
    <property type="molecule type" value="Genomic_DNA"/>
</dbReference>
<evidence type="ECO:0000313" key="2">
    <source>
        <dbReference type="Proteomes" id="UP000326936"/>
    </source>
</evidence>